<organism evidence="1 2">
    <name type="scientific">Acetatifactor muris</name>
    <dbReference type="NCBI Taxonomy" id="879566"/>
    <lineage>
        <taxon>Bacteria</taxon>
        <taxon>Bacillati</taxon>
        <taxon>Bacillota</taxon>
        <taxon>Clostridia</taxon>
        <taxon>Lachnospirales</taxon>
        <taxon>Lachnospiraceae</taxon>
        <taxon>Acetatifactor</taxon>
    </lineage>
</organism>
<protein>
    <recommendedName>
        <fullName evidence="3">DUF2634 domain-containing protein</fullName>
    </recommendedName>
</protein>
<accession>A0A2K4ZGT4</accession>
<dbReference type="InterPro" id="IPR020288">
    <property type="entry name" value="Sheath_initiator"/>
</dbReference>
<dbReference type="Pfam" id="PF10934">
    <property type="entry name" value="Sheath_initiator"/>
    <property type="match status" value="1"/>
</dbReference>
<sequence>MDILLDRSGDLFVGGNGDITLSDSVAQKIKIRLKWFEAEWRWNRDEGLPYTESLLVKNPDTDYFEGVVREKIFEVDEVTDVGEVSVTFDAATRKAKIRFVASTDYETIKEEVDINCQITE</sequence>
<dbReference type="OrthoDB" id="9812969at2"/>
<dbReference type="RefSeq" id="WP_103239764.1">
    <property type="nucleotide sequence ID" value="NZ_JANJZD010000010.1"/>
</dbReference>
<evidence type="ECO:0000313" key="1">
    <source>
        <dbReference type="EMBL" id="SOY29675.1"/>
    </source>
</evidence>
<evidence type="ECO:0008006" key="3">
    <source>
        <dbReference type="Google" id="ProtNLM"/>
    </source>
</evidence>
<dbReference type="AlphaFoldDB" id="A0A2K4ZGT4"/>
<reference evidence="1 2" key="1">
    <citation type="submission" date="2018-01" db="EMBL/GenBank/DDBJ databases">
        <authorList>
            <person name="Gaut B.S."/>
            <person name="Morton B.R."/>
            <person name="Clegg M.T."/>
            <person name="Duvall M.R."/>
        </authorList>
    </citation>
    <scope>NUCLEOTIDE SEQUENCE [LARGE SCALE GENOMIC DNA]</scope>
    <source>
        <strain evidence="1">GP69</strain>
    </source>
</reference>
<keyword evidence="2" id="KW-1185">Reference proteome</keyword>
<evidence type="ECO:0000313" key="2">
    <source>
        <dbReference type="Proteomes" id="UP000236311"/>
    </source>
</evidence>
<gene>
    <name evidence="1" type="ORF">AMURIS_02396</name>
</gene>
<proteinExistence type="predicted"/>
<dbReference type="EMBL" id="OFSM01000011">
    <property type="protein sequence ID" value="SOY29675.1"/>
    <property type="molecule type" value="Genomic_DNA"/>
</dbReference>
<name>A0A2K4ZGT4_9FIRM</name>
<dbReference type="Proteomes" id="UP000236311">
    <property type="component" value="Unassembled WGS sequence"/>
</dbReference>